<evidence type="ECO:0000313" key="1">
    <source>
        <dbReference type="EMBL" id="MFD2408653.1"/>
    </source>
</evidence>
<gene>
    <name evidence="1" type="ORF">ACFSX3_02160</name>
</gene>
<dbReference type="SUPFAM" id="SSF52540">
    <property type="entry name" value="P-loop containing nucleoside triphosphate hydrolases"/>
    <property type="match status" value="1"/>
</dbReference>
<dbReference type="Proteomes" id="UP001597448">
    <property type="component" value="Unassembled WGS sequence"/>
</dbReference>
<comment type="caution">
    <text evidence="1">The sequence shown here is derived from an EMBL/GenBank/DDBJ whole genome shotgun (WGS) entry which is preliminary data.</text>
</comment>
<sequence length="567" mass="64601">MNLDIFIEQAEYIASEEFQKWSVEHPEEDSIIRKLSHGGAKLLVGPRGSGKTTLMLKTYYKLSANGSSKNPKSSFPIYVNFKSSLKIEPLYKSNANAVYWFNQWMLFKVYLGLYQSLELLNIESFGLLKYTKSNIEKIISNIEFRHVELVQEEVLITVEQIEEEISKVLGNLNKTHCVLLLDDAAHAFSADQQRDFFEFFRTIKSRLISPKAAVYPGVTVYSPTFHVGHDAEEIDVWIKPDSVGYVEFMIGLLERRLPANVLKEFIKRKDLLEIVCYASFGMPRALLNMIRNFYKVSDDEDDEFNYSFNRSSVNSAISNSLKQTMAVYSSLKVKLPTYAEFISKGEQLFSKITELIKEYNKDKEATSQSVSIAISKSYPVEFGKVLDFYQYAGLVMPKGEVSKGREEGVYELFTIHYASLIDRNAFIGKKSIKNQDLAISLSKRSSHLFKKVTPQVLLGTEDVGAMFPLSLPPCDKCKTPRTDENAKFCPNCGAMLKSISIFESLISNDIDRLPLTSRRVESIKLNSNIKTIKDILMDTDNSELRKVPQIGPEWAKKIYSYAEEFIV</sequence>
<dbReference type="EMBL" id="JBHUKY010000007">
    <property type="protein sequence ID" value="MFD2408653.1"/>
    <property type="molecule type" value="Genomic_DNA"/>
</dbReference>
<name>A0ABW5F0T4_9BACL</name>
<proteinExistence type="predicted"/>
<dbReference type="InterPro" id="IPR027417">
    <property type="entry name" value="P-loop_NTPase"/>
</dbReference>
<accession>A0ABW5F0T4</accession>
<dbReference type="RefSeq" id="WP_209991396.1">
    <property type="nucleotide sequence ID" value="NZ_JBHUKY010000007.1"/>
</dbReference>
<keyword evidence="2" id="KW-1185">Reference proteome</keyword>
<reference evidence="2" key="1">
    <citation type="journal article" date="2019" name="Int. J. Syst. Evol. Microbiol.">
        <title>The Global Catalogue of Microorganisms (GCM) 10K type strain sequencing project: providing services to taxonomists for standard genome sequencing and annotation.</title>
        <authorList>
            <consortium name="The Broad Institute Genomics Platform"/>
            <consortium name="The Broad Institute Genome Sequencing Center for Infectious Disease"/>
            <person name="Wu L."/>
            <person name="Ma J."/>
        </authorList>
    </citation>
    <scope>NUCLEOTIDE SEQUENCE [LARGE SCALE GENOMIC DNA]</scope>
    <source>
        <strain evidence="2">CCM 8725</strain>
    </source>
</reference>
<evidence type="ECO:0000313" key="2">
    <source>
        <dbReference type="Proteomes" id="UP001597448"/>
    </source>
</evidence>
<protein>
    <recommendedName>
        <fullName evidence="3">Zinc ribbon domain-containing protein</fullName>
    </recommendedName>
</protein>
<organism evidence="1 2">
    <name type="scientific">Paenibacillus rhizoplanae</name>
    <dbReference type="NCBI Taxonomy" id="1917181"/>
    <lineage>
        <taxon>Bacteria</taxon>
        <taxon>Bacillati</taxon>
        <taxon>Bacillota</taxon>
        <taxon>Bacilli</taxon>
        <taxon>Bacillales</taxon>
        <taxon>Paenibacillaceae</taxon>
        <taxon>Paenibacillus</taxon>
    </lineage>
</organism>
<evidence type="ECO:0008006" key="3">
    <source>
        <dbReference type="Google" id="ProtNLM"/>
    </source>
</evidence>
<dbReference type="Gene3D" id="3.40.50.300">
    <property type="entry name" value="P-loop containing nucleotide triphosphate hydrolases"/>
    <property type="match status" value="1"/>
</dbReference>